<keyword evidence="1" id="KW-0812">Transmembrane</keyword>
<sequence>MKILTKIFIGIFIFIIIYFSFNALTTNPNLLNESDSLTYHIPIAESILKGNILNPPNLSHGLGFYPAVGEVILSIFILLGIPLGFFNIVAIIILFFVLKILSDEYGINKYVSNIFSVSVITLNSIIRLIPNQTIDIWLLIFFSLALLFIKKFENEKLKSLLPLGLSLGLIIGVKYSGLVYLLILFLVYFKVIFKKINIKNLIYLFLPILTIGGFWYFRNYLLINNPFYPINILGFTGSSDFQLVETYKPLLTSNGLYLFVEALISEYLIWVLIPIFLFISKSKINKSLIVISVLNFIPFLFFPSDFSRQIITSNMRFLYVSIMPLILLCFISVENTKFEKLLYILSLLSSISILSQFNYYPKLILFWLTIFILIYTNHKK</sequence>
<dbReference type="EMBL" id="LBOI01000004">
    <property type="protein sequence ID" value="KKP31885.1"/>
    <property type="molecule type" value="Genomic_DNA"/>
</dbReference>
<name>A0A0G0AZB0_9BACT</name>
<keyword evidence="1" id="KW-1133">Transmembrane helix</keyword>
<keyword evidence="1" id="KW-0472">Membrane</keyword>
<organism evidence="2 3">
    <name type="scientific">Candidatus Woesebacteria bacterium GW2011_GWC2_31_9</name>
    <dbReference type="NCBI Taxonomy" id="1618586"/>
    <lineage>
        <taxon>Bacteria</taxon>
        <taxon>Candidatus Woeseibacteriota</taxon>
    </lineage>
</organism>
<gene>
    <name evidence="2" type="ORF">UR21_C0004G0021</name>
</gene>
<protein>
    <recommendedName>
        <fullName evidence="4">Glycosyltransferase RgtA/B/C/D-like domain-containing protein</fullName>
    </recommendedName>
</protein>
<feature type="transmembrane region" description="Helical" evidence="1">
    <location>
        <begin position="256"/>
        <end position="280"/>
    </location>
</feature>
<reference evidence="2 3" key="1">
    <citation type="journal article" date="2015" name="Nature">
        <title>rRNA introns, odd ribosomes, and small enigmatic genomes across a large radiation of phyla.</title>
        <authorList>
            <person name="Brown C.T."/>
            <person name="Hug L.A."/>
            <person name="Thomas B.C."/>
            <person name="Sharon I."/>
            <person name="Castelle C.J."/>
            <person name="Singh A."/>
            <person name="Wilkins M.J."/>
            <person name="Williams K.H."/>
            <person name="Banfield J.F."/>
        </authorList>
    </citation>
    <scope>NUCLEOTIDE SEQUENCE [LARGE SCALE GENOMIC DNA]</scope>
</reference>
<feature type="transmembrane region" description="Helical" evidence="1">
    <location>
        <begin position="71"/>
        <end position="98"/>
    </location>
</feature>
<proteinExistence type="predicted"/>
<evidence type="ECO:0000313" key="2">
    <source>
        <dbReference type="EMBL" id="KKP31885.1"/>
    </source>
</evidence>
<accession>A0A0G0AZB0</accession>
<dbReference type="AlphaFoldDB" id="A0A0G0AZB0"/>
<evidence type="ECO:0000256" key="1">
    <source>
        <dbReference type="SAM" id="Phobius"/>
    </source>
</evidence>
<comment type="caution">
    <text evidence="2">The sequence shown here is derived from an EMBL/GenBank/DDBJ whole genome shotgun (WGS) entry which is preliminary data.</text>
</comment>
<feature type="transmembrane region" description="Helical" evidence="1">
    <location>
        <begin position="164"/>
        <end position="189"/>
    </location>
</feature>
<dbReference type="Proteomes" id="UP000034803">
    <property type="component" value="Unassembled WGS sequence"/>
</dbReference>
<evidence type="ECO:0008006" key="4">
    <source>
        <dbReference type="Google" id="ProtNLM"/>
    </source>
</evidence>
<feature type="transmembrane region" description="Helical" evidence="1">
    <location>
        <begin position="363"/>
        <end position="378"/>
    </location>
</feature>
<feature type="transmembrane region" description="Helical" evidence="1">
    <location>
        <begin position="7"/>
        <end position="25"/>
    </location>
</feature>
<evidence type="ECO:0000313" key="3">
    <source>
        <dbReference type="Proteomes" id="UP000034803"/>
    </source>
</evidence>
<feature type="transmembrane region" description="Helical" evidence="1">
    <location>
        <begin position="316"/>
        <end position="333"/>
    </location>
</feature>
<feature type="transmembrane region" description="Helical" evidence="1">
    <location>
        <begin position="201"/>
        <end position="217"/>
    </location>
</feature>